<reference evidence="2 3" key="1">
    <citation type="submission" date="2024-03" db="EMBL/GenBank/DDBJ databases">
        <title>Cognatishimia coralii sp. nov., a marine bacterium isolated from coral surrounding seawater.</title>
        <authorList>
            <person name="Liu X."/>
            <person name="Liu S."/>
            <person name="Sun H."/>
            <person name="Zhang Y."/>
        </authorList>
    </citation>
    <scope>NUCLEOTIDE SEQUENCE [LARGE SCALE GENOMIC DNA]</scope>
    <source>
        <strain evidence="2 3">D5M38</strain>
    </source>
</reference>
<feature type="compositionally biased region" description="Basic residues" evidence="1">
    <location>
        <begin position="8"/>
        <end position="17"/>
    </location>
</feature>
<gene>
    <name evidence="2" type="ORF">WG622_12790</name>
</gene>
<proteinExistence type="predicted"/>
<dbReference type="Proteomes" id="UP001368270">
    <property type="component" value="Unassembled WGS sequence"/>
</dbReference>
<comment type="caution">
    <text evidence="2">The sequence shown here is derived from an EMBL/GenBank/DDBJ whole genome shotgun (WGS) entry which is preliminary data.</text>
</comment>
<dbReference type="EMBL" id="JBBGAZ010000006">
    <property type="protein sequence ID" value="MEJ5219125.1"/>
    <property type="molecule type" value="Genomic_DNA"/>
</dbReference>
<keyword evidence="3" id="KW-1185">Reference proteome</keyword>
<organism evidence="2 3">
    <name type="scientific">Cognatishimia coralii</name>
    <dbReference type="NCBI Taxonomy" id="3083254"/>
    <lineage>
        <taxon>Bacteria</taxon>
        <taxon>Pseudomonadati</taxon>
        <taxon>Pseudomonadota</taxon>
        <taxon>Alphaproteobacteria</taxon>
        <taxon>Rhodobacterales</taxon>
        <taxon>Paracoccaceae</taxon>
        <taxon>Cognatishimia</taxon>
    </lineage>
</organism>
<name>A0ABU8QI70_9RHOB</name>
<feature type="region of interest" description="Disordered" evidence="1">
    <location>
        <begin position="1"/>
        <end position="22"/>
    </location>
</feature>
<evidence type="ECO:0000256" key="1">
    <source>
        <dbReference type="SAM" id="MobiDB-lite"/>
    </source>
</evidence>
<evidence type="ECO:0000313" key="3">
    <source>
        <dbReference type="Proteomes" id="UP001368270"/>
    </source>
</evidence>
<protein>
    <submittedName>
        <fullName evidence="2">Uncharacterized protein</fullName>
    </submittedName>
</protein>
<evidence type="ECO:0000313" key="2">
    <source>
        <dbReference type="EMBL" id="MEJ5219125.1"/>
    </source>
</evidence>
<accession>A0ABU8QI70</accession>
<dbReference type="RefSeq" id="WP_339403946.1">
    <property type="nucleotide sequence ID" value="NZ_JBBGAZ010000006.1"/>
</dbReference>
<sequence>SANWQRSFPHRSKRAKPDRKGARAMFSTALSASATRCFSTESAESCRSLRVQILDRKIEKRTTL</sequence>
<feature type="non-terminal residue" evidence="2">
    <location>
        <position position="1"/>
    </location>
</feature>